<reference evidence="1" key="1">
    <citation type="journal article" date="2020" name="Stud. Mycol.">
        <title>101 Dothideomycetes genomes: a test case for predicting lifestyles and emergence of pathogens.</title>
        <authorList>
            <person name="Haridas S."/>
            <person name="Albert R."/>
            <person name="Binder M."/>
            <person name="Bloem J."/>
            <person name="Labutti K."/>
            <person name="Salamov A."/>
            <person name="Andreopoulos B."/>
            <person name="Baker S."/>
            <person name="Barry K."/>
            <person name="Bills G."/>
            <person name="Bluhm B."/>
            <person name="Cannon C."/>
            <person name="Castanera R."/>
            <person name="Culley D."/>
            <person name="Daum C."/>
            <person name="Ezra D."/>
            <person name="Gonzalez J."/>
            <person name="Henrissat B."/>
            <person name="Kuo A."/>
            <person name="Liang C."/>
            <person name="Lipzen A."/>
            <person name="Lutzoni F."/>
            <person name="Magnuson J."/>
            <person name="Mondo S."/>
            <person name="Nolan M."/>
            <person name="Ohm R."/>
            <person name="Pangilinan J."/>
            <person name="Park H.-J."/>
            <person name="Ramirez L."/>
            <person name="Alfaro M."/>
            <person name="Sun H."/>
            <person name="Tritt A."/>
            <person name="Yoshinaga Y."/>
            <person name="Zwiers L.-H."/>
            <person name="Turgeon B."/>
            <person name="Goodwin S."/>
            <person name="Spatafora J."/>
            <person name="Crous P."/>
            <person name="Grigoriev I."/>
        </authorList>
    </citation>
    <scope>NUCLEOTIDE SEQUENCE</scope>
    <source>
        <strain evidence="1">CBS 175.79</strain>
    </source>
</reference>
<gene>
    <name evidence="1" type="ORF">BU24DRAFT_217810</name>
</gene>
<dbReference type="RefSeq" id="XP_033382965.1">
    <property type="nucleotide sequence ID" value="XM_033522025.1"/>
</dbReference>
<protein>
    <submittedName>
        <fullName evidence="1">Uncharacterized protein</fullName>
    </submittedName>
</protein>
<accession>A0A6A5XNZ2</accession>
<dbReference type="EMBL" id="ML978070">
    <property type="protein sequence ID" value="KAF2014626.1"/>
    <property type="molecule type" value="Genomic_DNA"/>
</dbReference>
<proteinExistence type="predicted"/>
<evidence type="ECO:0000313" key="1">
    <source>
        <dbReference type="EMBL" id="KAF2014626.1"/>
    </source>
</evidence>
<dbReference type="GeneID" id="54279422"/>
<dbReference type="Proteomes" id="UP000799778">
    <property type="component" value="Unassembled WGS sequence"/>
</dbReference>
<sequence>MVHTAYALMPPRPIPTSYFVSPHDPIPFPFYFIPYGIHTLHPFTTVSLLIIPPSPSPKLQPVSLDPLRPRFYSSIHPTAVPQSVTPLNLNIQLILPLILHTLTFVPSIHAFAPSSSSNIHLRISYPLAHSIHRSILRLCATSIAVHALGVDCYGSTPLKMYSLYVVWNIFTPHTLGAVAGADASRSQTCLLQTSCNMAVSFCTSDTRTQYIHRIVYALDPAKTLYRSVVSN</sequence>
<dbReference type="AlphaFoldDB" id="A0A6A5XNZ2"/>
<evidence type="ECO:0000313" key="2">
    <source>
        <dbReference type="Proteomes" id="UP000799778"/>
    </source>
</evidence>
<organism evidence="1 2">
    <name type="scientific">Aaosphaeria arxii CBS 175.79</name>
    <dbReference type="NCBI Taxonomy" id="1450172"/>
    <lineage>
        <taxon>Eukaryota</taxon>
        <taxon>Fungi</taxon>
        <taxon>Dikarya</taxon>
        <taxon>Ascomycota</taxon>
        <taxon>Pezizomycotina</taxon>
        <taxon>Dothideomycetes</taxon>
        <taxon>Pleosporomycetidae</taxon>
        <taxon>Pleosporales</taxon>
        <taxon>Pleosporales incertae sedis</taxon>
        <taxon>Aaosphaeria</taxon>
    </lineage>
</organism>
<name>A0A6A5XNZ2_9PLEO</name>
<keyword evidence="2" id="KW-1185">Reference proteome</keyword>